<feature type="domain" description="Secretion system C-terminal sorting" evidence="10">
    <location>
        <begin position="637"/>
        <end position="704"/>
    </location>
</feature>
<dbReference type="RefSeq" id="WP_132000892.1">
    <property type="nucleotide sequence ID" value="NZ_SMFK01000001.1"/>
</dbReference>
<dbReference type="InterPro" id="IPR008754">
    <property type="entry name" value="Peptidase_M43"/>
</dbReference>
<keyword evidence="4" id="KW-0732">Signal</keyword>
<dbReference type="AlphaFoldDB" id="A0A4R5CKA6"/>
<evidence type="ECO:0000256" key="1">
    <source>
        <dbReference type="ARBA" id="ARBA00008721"/>
    </source>
</evidence>
<keyword evidence="6" id="KW-0862">Zinc</keyword>
<reference evidence="11 12" key="1">
    <citation type="submission" date="2019-03" db="EMBL/GenBank/DDBJ databases">
        <title>Flavobacterium AR-3-4 sp. nov. isolated from arctic soil.</title>
        <authorList>
            <person name="Chaudhary D.K."/>
        </authorList>
    </citation>
    <scope>NUCLEOTIDE SEQUENCE [LARGE SCALE GENOMIC DNA]</scope>
    <source>
        <strain evidence="11 12">AR-3-4</strain>
    </source>
</reference>
<dbReference type="PANTHER" id="PTHR47466">
    <property type="match status" value="1"/>
</dbReference>
<comment type="caution">
    <text evidence="11">The sequence shown here is derived from an EMBL/GenBank/DDBJ whole genome shotgun (WGS) entry which is preliminary data.</text>
</comment>
<accession>A0A4R5CKA6</accession>
<keyword evidence="8" id="KW-1015">Disulfide bond</keyword>
<gene>
    <name evidence="11" type="ORF">E0F76_02415</name>
</gene>
<dbReference type="InterPro" id="IPR024079">
    <property type="entry name" value="MetalloPept_cat_dom_sf"/>
</dbReference>
<comment type="similarity">
    <text evidence="1">Belongs to the peptidase M43B family.</text>
</comment>
<dbReference type="Pfam" id="PF18962">
    <property type="entry name" value="Por_Secre_tail"/>
    <property type="match status" value="1"/>
</dbReference>
<keyword evidence="5" id="KW-0378">Hydrolase</keyword>
<dbReference type="GO" id="GO:0008237">
    <property type="term" value="F:metallopeptidase activity"/>
    <property type="evidence" value="ECO:0007669"/>
    <property type="project" value="UniProtKB-KW"/>
</dbReference>
<dbReference type="Gene3D" id="3.40.390.10">
    <property type="entry name" value="Collagenase (Catalytic Domain)"/>
    <property type="match status" value="1"/>
</dbReference>
<dbReference type="Pfam" id="PF05572">
    <property type="entry name" value="Peptidase_M43"/>
    <property type="match status" value="1"/>
</dbReference>
<keyword evidence="12" id="KW-1185">Reference proteome</keyword>
<keyword evidence="2" id="KW-0645">Protease</keyword>
<dbReference type="GO" id="GO:0046872">
    <property type="term" value="F:metal ion binding"/>
    <property type="evidence" value="ECO:0007669"/>
    <property type="project" value="UniProtKB-KW"/>
</dbReference>
<proteinExistence type="inferred from homology"/>
<sequence length="711" mass="77696">MKQTASLSIKIILIITGVFYLSNTYGQDANPTVKTVFGKLVTSKNPKNGLVRCATTEYEQYLQEKDPKRMSNTQFEAWLTPLVKKYKANRINSKTAATVVIIPVVVHVIHSGQDIGVAPNITDEQVISQITVLNQDYRKMLGTPGGTSTNPVAADVEIQFVLAQQDPNGNPTNGIDRVSLCESSWSEIDINSTLKPATIWDPNLYMNMWSLKFTDNTLLGYAQFPDNNFSPSNPNYLEGLDTSGGPSSTDGVVSSYDVFGSSNFGNNFFLVKPYDKGRTMTHEVGHWLGLRHIWGDGGSRDKNTKDCTASDYCADTPQSGWENYECVTSDSCPAVAGNDMIENYMDYTNDECMNIFTQNQKERIVVIMNNAARRSSLKTSTKGAAITLVSNDVEVKLYESCPISICGGVTNQTTKTVVLYNRGTTTLTSAKLNYSINGGSNVEYNWSGTLATNKYATFNVIINSTSNGFISVSVVTANGVTDQRSSNNAATGTYIVPNSPTNYTFNTYKFTLQQDYFGSETTWNIKDGSGVIKFSGGPYTDTYVDDKSVSAIPALITQTWTLDNNQCYTFTINDSAGDGICCGSGLGGSGNGSYSIKSTDDAITIKSGSSFTSKQSISFTTNTLATLEFENSNDIFMYPNPTKNTLNIRVSDSFGIPNNYIIYNNLGQIIAQKKVLSASDLTINTSSLSNGVYYITVEKDDHKKSIPFIKE</sequence>
<evidence type="ECO:0000256" key="5">
    <source>
        <dbReference type="ARBA" id="ARBA00022801"/>
    </source>
</evidence>
<name>A0A4R5CKA6_9FLAO</name>
<dbReference type="GO" id="GO:0006508">
    <property type="term" value="P:proteolysis"/>
    <property type="evidence" value="ECO:0007669"/>
    <property type="project" value="UniProtKB-KW"/>
</dbReference>
<evidence type="ECO:0000256" key="8">
    <source>
        <dbReference type="ARBA" id="ARBA00023157"/>
    </source>
</evidence>
<dbReference type="EMBL" id="SMFK01000001">
    <property type="protein sequence ID" value="TDD99599.1"/>
    <property type="molecule type" value="Genomic_DNA"/>
</dbReference>
<feature type="domain" description="Peptidase M43 pregnancy-associated plasma-A" evidence="9">
    <location>
        <begin position="275"/>
        <end position="366"/>
    </location>
</feature>
<dbReference type="CDD" id="cd04275">
    <property type="entry name" value="ZnMc_pappalysin_like"/>
    <property type="match status" value="1"/>
</dbReference>
<dbReference type="PANTHER" id="PTHR47466:SF1">
    <property type="entry name" value="METALLOPROTEASE MEP1 (AFU_ORTHOLOGUE AFUA_1G07730)-RELATED"/>
    <property type="match status" value="1"/>
</dbReference>
<evidence type="ECO:0000313" key="12">
    <source>
        <dbReference type="Proteomes" id="UP000295479"/>
    </source>
</evidence>
<keyword evidence="3" id="KW-0479">Metal-binding</keyword>
<keyword evidence="7" id="KW-0482">Metalloprotease</keyword>
<evidence type="ECO:0000256" key="4">
    <source>
        <dbReference type="ARBA" id="ARBA00022729"/>
    </source>
</evidence>
<dbReference type="OrthoDB" id="6278496at2"/>
<evidence type="ECO:0000259" key="10">
    <source>
        <dbReference type="Pfam" id="PF18962"/>
    </source>
</evidence>
<dbReference type="Proteomes" id="UP000295479">
    <property type="component" value="Unassembled WGS sequence"/>
</dbReference>
<evidence type="ECO:0000313" key="11">
    <source>
        <dbReference type="EMBL" id="TDD99599.1"/>
    </source>
</evidence>
<evidence type="ECO:0000256" key="3">
    <source>
        <dbReference type="ARBA" id="ARBA00022723"/>
    </source>
</evidence>
<evidence type="ECO:0000259" key="9">
    <source>
        <dbReference type="Pfam" id="PF05572"/>
    </source>
</evidence>
<organism evidence="11 12">
    <name type="scientific">Flavobacterium cellulosilyticum</name>
    <dbReference type="NCBI Taxonomy" id="2541731"/>
    <lineage>
        <taxon>Bacteria</taxon>
        <taxon>Pseudomonadati</taxon>
        <taxon>Bacteroidota</taxon>
        <taxon>Flavobacteriia</taxon>
        <taxon>Flavobacteriales</taxon>
        <taxon>Flavobacteriaceae</taxon>
        <taxon>Flavobacterium</taxon>
    </lineage>
</organism>
<dbReference type="SUPFAM" id="SSF55486">
    <property type="entry name" value="Metalloproteases ('zincins'), catalytic domain"/>
    <property type="match status" value="1"/>
</dbReference>
<dbReference type="NCBIfam" id="TIGR04183">
    <property type="entry name" value="Por_Secre_tail"/>
    <property type="match status" value="1"/>
</dbReference>
<evidence type="ECO:0000256" key="7">
    <source>
        <dbReference type="ARBA" id="ARBA00023049"/>
    </source>
</evidence>
<protein>
    <submittedName>
        <fullName evidence="11">T9SS type A sorting domain-containing protein</fullName>
    </submittedName>
</protein>
<dbReference type="InterPro" id="IPR026444">
    <property type="entry name" value="Secre_tail"/>
</dbReference>
<evidence type="ECO:0000256" key="6">
    <source>
        <dbReference type="ARBA" id="ARBA00022833"/>
    </source>
</evidence>
<evidence type="ECO:0000256" key="2">
    <source>
        <dbReference type="ARBA" id="ARBA00022670"/>
    </source>
</evidence>